<protein>
    <submittedName>
        <fullName evidence="2">Uncharacterized protein</fullName>
    </submittedName>
</protein>
<comment type="caution">
    <text evidence="2">The sequence shown here is derived from an EMBL/GenBank/DDBJ whole genome shotgun (WGS) entry which is preliminary data.</text>
</comment>
<sequence length="79" mass="8228">MTAPISESWTRMETWLTEHAPATHAALAPPADPADIAEVERVIPAAVVTGPRNGRDGRGPCASPGVRSCGSPRRRCGPG</sequence>
<gene>
    <name evidence="2" type="ORF">GCM10009801_16140</name>
</gene>
<name>A0ABN2VQW7_9ACTN</name>
<feature type="region of interest" description="Disordered" evidence="1">
    <location>
        <begin position="47"/>
        <end position="79"/>
    </location>
</feature>
<reference evidence="2 3" key="1">
    <citation type="journal article" date="2019" name="Int. J. Syst. Evol. Microbiol.">
        <title>The Global Catalogue of Microorganisms (GCM) 10K type strain sequencing project: providing services to taxonomists for standard genome sequencing and annotation.</title>
        <authorList>
            <consortium name="The Broad Institute Genomics Platform"/>
            <consortium name="The Broad Institute Genome Sequencing Center for Infectious Disease"/>
            <person name="Wu L."/>
            <person name="Ma J."/>
        </authorList>
    </citation>
    <scope>NUCLEOTIDE SEQUENCE [LARGE SCALE GENOMIC DNA]</scope>
    <source>
        <strain evidence="2 3">JCM 15478</strain>
    </source>
</reference>
<organism evidence="2 3">
    <name type="scientific">Streptomyces albiaxialis</name>
    <dbReference type="NCBI Taxonomy" id="329523"/>
    <lineage>
        <taxon>Bacteria</taxon>
        <taxon>Bacillati</taxon>
        <taxon>Actinomycetota</taxon>
        <taxon>Actinomycetes</taxon>
        <taxon>Kitasatosporales</taxon>
        <taxon>Streptomycetaceae</taxon>
        <taxon>Streptomyces</taxon>
    </lineage>
</organism>
<dbReference type="Proteomes" id="UP001500016">
    <property type="component" value="Unassembled WGS sequence"/>
</dbReference>
<accession>A0ABN2VQW7</accession>
<dbReference type="EMBL" id="BAAAPE010000002">
    <property type="protein sequence ID" value="GAA2068100.1"/>
    <property type="molecule type" value="Genomic_DNA"/>
</dbReference>
<keyword evidence="3" id="KW-1185">Reference proteome</keyword>
<evidence type="ECO:0000313" key="3">
    <source>
        <dbReference type="Proteomes" id="UP001500016"/>
    </source>
</evidence>
<proteinExistence type="predicted"/>
<evidence type="ECO:0000313" key="2">
    <source>
        <dbReference type="EMBL" id="GAA2068100.1"/>
    </source>
</evidence>
<evidence type="ECO:0000256" key="1">
    <source>
        <dbReference type="SAM" id="MobiDB-lite"/>
    </source>
</evidence>